<keyword evidence="2" id="KW-1185">Reference proteome</keyword>
<proteinExistence type="predicted"/>
<dbReference type="AlphaFoldDB" id="A0ABD0QXV1"/>
<name>A0ABD0QXV1_CIRMR</name>
<dbReference type="Proteomes" id="UP001529510">
    <property type="component" value="Unassembled WGS sequence"/>
</dbReference>
<evidence type="ECO:0000313" key="2">
    <source>
        <dbReference type="Proteomes" id="UP001529510"/>
    </source>
</evidence>
<feature type="non-terminal residue" evidence="1">
    <location>
        <position position="60"/>
    </location>
</feature>
<comment type="caution">
    <text evidence="1">The sequence shown here is derived from an EMBL/GenBank/DDBJ whole genome shotgun (WGS) entry which is preliminary data.</text>
</comment>
<feature type="non-terminal residue" evidence="1">
    <location>
        <position position="1"/>
    </location>
</feature>
<dbReference type="EMBL" id="JAMKFB020000006">
    <property type="protein sequence ID" value="KAL0190600.1"/>
    <property type="molecule type" value="Genomic_DNA"/>
</dbReference>
<evidence type="ECO:0000313" key="1">
    <source>
        <dbReference type="EMBL" id="KAL0190600.1"/>
    </source>
</evidence>
<reference evidence="1 2" key="1">
    <citation type="submission" date="2024-05" db="EMBL/GenBank/DDBJ databases">
        <title>Genome sequencing and assembly of Indian major carp, Cirrhinus mrigala (Hamilton, 1822).</title>
        <authorList>
            <person name="Mohindra V."/>
            <person name="Chowdhury L.M."/>
            <person name="Lal K."/>
            <person name="Jena J.K."/>
        </authorList>
    </citation>
    <scope>NUCLEOTIDE SEQUENCE [LARGE SCALE GENOMIC DNA]</scope>
    <source>
        <strain evidence="1">CM1030</strain>
        <tissue evidence="1">Blood</tissue>
    </source>
</reference>
<accession>A0ABD0QXV1</accession>
<organism evidence="1 2">
    <name type="scientific">Cirrhinus mrigala</name>
    <name type="common">Mrigala</name>
    <dbReference type="NCBI Taxonomy" id="683832"/>
    <lineage>
        <taxon>Eukaryota</taxon>
        <taxon>Metazoa</taxon>
        <taxon>Chordata</taxon>
        <taxon>Craniata</taxon>
        <taxon>Vertebrata</taxon>
        <taxon>Euteleostomi</taxon>
        <taxon>Actinopterygii</taxon>
        <taxon>Neopterygii</taxon>
        <taxon>Teleostei</taxon>
        <taxon>Ostariophysi</taxon>
        <taxon>Cypriniformes</taxon>
        <taxon>Cyprinidae</taxon>
        <taxon>Labeoninae</taxon>
        <taxon>Labeonini</taxon>
        <taxon>Cirrhinus</taxon>
    </lineage>
</organism>
<sequence>YRIQFGSTFANTEALRSASYTASSMTEVHRCYSIDSHMDTLNGKSFHNLETTILRSDNLY</sequence>
<gene>
    <name evidence="1" type="ORF">M9458_013298</name>
</gene>
<protein>
    <submittedName>
        <fullName evidence="1">Uncharacterized protein</fullName>
    </submittedName>
</protein>